<keyword evidence="1" id="KW-0808">Transferase</keyword>
<organism evidence="4 5">
    <name type="scientific">Anaerobacillus arseniciselenatis</name>
    <dbReference type="NCBI Taxonomy" id="85682"/>
    <lineage>
        <taxon>Bacteria</taxon>
        <taxon>Bacillati</taxon>
        <taxon>Bacillota</taxon>
        <taxon>Bacilli</taxon>
        <taxon>Bacillales</taxon>
        <taxon>Bacillaceae</taxon>
        <taxon>Anaerobacillus</taxon>
    </lineage>
</organism>
<keyword evidence="2" id="KW-0012">Acyltransferase</keyword>
<dbReference type="AlphaFoldDB" id="A0A1S2LUW6"/>
<dbReference type="PANTHER" id="PTHR43420:SF41">
    <property type="entry name" value="IAA ACETYLTRANSFERASE"/>
    <property type="match status" value="1"/>
</dbReference>
<evidence type="ECO:0000313" key="5">
    <source>
        <dbReference type="Proteomes" id="UP000180098"/>
    </source>
</evidence>
<feature type="domain" description="N-acetyltransferase" evidence="3">
    <location>
        <begin position="1"/>
        <end position="145"/>
    </location>
</feature>
<evidence type="ECO:0000313" key="4">
    <source>
        <dbReference type="EMBL" id="OIJ15155.1"/>
    </source>
</evidence>
<dbReference type="InterPro" id="IPR016181">
    <property type="entry name" value="Acyl_CoA_acyltransferase"/>
</dbReference>
<proteinExistence type="predicted"/>
<comment type="caution">
    <text evidence="4">The sequence shown here is derived from an EMBL/GenBank/DDBJ whole genome shotgun (WGS) entry which is preliminary data.</text>
</comment>
<reference evidence="4 5" key="1">
    <citation type="submission" date="2016-10" db="EMBL/GenBank/DDBJ databases">
        <title>Draft genome sequences of four alkaliphilic bacteria belonging to the Anaerobacillus genus.</title>
        <authorList>
            <person name="Bassil N.M."/>
            <person name="Lloyd J.R."/>
        </authorList>
    </citation>
    <scope>NUCLEOTIDE SEQUENCE [LARGE SCALE GENOMIC DNA]</scope>
    <source>
        <strain evidence="4 5">DSM 15340</strain>
    </source>
</reference>
<dbReference type="InterPro" id="IPR050680">
    <property type="entry name" value="YpeA/RimI_acetyltransf"/>
</dbReference>
<keyword evidence="5" id="KW-1185">Reference proteome</keyword>
<dbReference type="Proteomes" id="UP000180098">
    <property type="component" value="Unassembled WGS sequence"/>
</dbReference>
<dbReference type="InterPro" id="IPR000182">
    <property type="entry name" value="GNAT_dom"/>
</dbReference>
<evidence type="ECO:0000259" key="3">
    <source>
        <dbReference type="PROSITE" id="PS51186"/>
    </source>
</evidence>
<dbReference type="GO" id="GO:0016747">
    <property type="term" value="F:acyltransferase activity, transferring groups other than amino-acyl groups"/>
    <property type="evidence" value="ECO:0007669"/>
    <property type="project" value="InterPro"/>
</dbReference>
<dbReference type="RefSeq" id="WP_071312259.1">
    <property type="nucleotide sequence ID" value="NZ_MLQQ01000002.1"/>
</dbReference>
<name>A0A1S2LUW6_9BACI</name>
<dbReference type="OrthoDB" id="156739at2"/>
<dbReference type="EMBL" id="MLQQ01000002">
    <property type="protein sequence ID" value="OIJ15155.1"/>
    <property type="molecule type" value="Genomic_DNA"/>
</dbReference>
<evidence type="ECO:0000256" key="1">
    <source>
        <dbReference type="ARBA" id="ARBA00022679"/>
    </source>
</evidence>
<dbReference type="PANTHER" id="PTHR43420">
    <property type="entry name" value="ACETYLTRANSFERASE"/>
    <property type="match status" value="1"/>
</dbReference>
<gene>
    <name evidence="4" type="ORF">BKP35_04705</name>
</gene>
<sequence length="145" mass="16354">MLQMVTEKEKEFILSKAADSLNEGMKNEIAISQEKAEAIISPVLSSGANYVVLRNEEGSLTGWALLGENHDYISDKKVGFIFDLHVLPEHRGKGLSKILIKECIKEIKNKGYNEVRLNVYASNFAKEIYLKLGFSELQSIMYLNI</sequence>
<accession>A0A1S2LUW6</accession>
<dbReference type="SUPFAM" id="SSF55729">
    <property type="entry name" value="Acyl-CoA N-acyltransferases (Nat)"/>
    <property type="match status" value="1"/>
</dbReference>
<dbReference type="Pfam" id="PF00583">
    <property type="entry name" value="Acetyltransf_1"/>
    <property type="match status" value="1"/>
</dbReference>
<dbReference type="CDD" id="cd04301">
    <property type="entry name" value="NAT_SF"/>
    <property type="match status" value="1"/>
</dbReference>
<protein>
    <recommendedName>
        <fullName evidence="3">N-acetyltransferase domain-containing protein</fullName>
    </recommendedName>
</protein>
<dbReference type="PROSITE" id="PS51186">
    <property type="entry name" value="GNAT"/>
    <property type="match status" value="1"/>
</dbReference>
<evidence type="ECO:0000256" key="2">
    <source>
        <dbReference type="ARBA" id="ARBA00023315"/>
    </source>
</evidence>
<dbReference type="Gene3D" id="3.40.630.30">
    <property type="match status" value="1"/>
</dbReference>